<comment type="caution">
    <text evidence="1">The sequence shown here is derived from an EMBL/GenBank/DDBJ whole genome shotgun (WGS) entry which is preliminary data.</text>
</comment>
<dbReference type="AlphaFoldDB" id="A0A7J7KDY9"/>
<reference evidence="1" key="1">
    <citation type="submission" date="2020-06" db="EMBL/GenBank/DDBJ databases">
        <title>Draft genome of Bugula neritina, a colonial animal packing powerful symbionts and potential medicines.</title>
        <authorList>
            <person name="Rayko M."/>
        </authorList>
    </citation>
    <scope>NUCLEOTIDE SEQUENCE [LARGE SCALE GENOMIC DNA]</scope>
    <source>
        <strain evidence="1">Kwan_BN1</strain>
    </source>
</reference>
<gene>
    <name evidence="1" type="ORF">EB796_005290</name>
</gene>
<dbReference type="Proteomes" id="UP000593567">
    <property type="component" value="Unassembled WGS sequence"/>
</dbReference>
<organism evidence="1 2">
    <name type="scientific">Bugula neritina</name>
    <name type="common">Brown bryozoan</name>
    <name type="synonym">Sertularia neritina</name>
    <dbReference type="NCBI Taxonomy" id="10212"/>
    <lineage>
        <taxon>Eukaryota</taxon>
        <taxon>Metazoa</taxon>
        <taxon>Spiralia</taxon>
        <taxon>Lophotrochozoa</taxon>
        <taxon>Bryozoa</taxon>
        <taxon>Gymnolaemata</taxon>
        <taxon>Cheilostomatida</taxon>
        <taxon>Flustrina</taxon>
        <taxon>Buguloidea</taxon>
        <taxon>Bugulidae</taxon>
        <taxon>Bugula</taxon>
    </lineage>
</organism>
<evidence type="ECO:0000313" key="1">
    <source>
        <dbReference type="EMBL" id="KAF6036403.1"/>
    </source>
</evidence>
<keyword evidence="2" id="KW-1185">Reference proteome</keyword>
<sequence>MLLPGQQVHIPTATGDWRVGEIEGIVNDWSSLVELASVRLRQNRKGTPCTAVNRQMPKFGDQQVCHRTALILSLTI</sequence>
<name>A0A7J7KDY9_BUGNE</name>
<evidence type="ECO:0000313" key="2">
    <source>
        <dbReference type="Proteomes" id="UP000593567"/>
    </source>
</evidence>
<proteinExistence type="predicted"/>
<protein>
    <submittedName>
        <fullName evidence="1">Uncharacterized protein</fullName>
    </submittedName>
</protein>
<dbReference type="EMBL" id="VXIV02000730">
    <property type="protein sequence ID" value="KAF6036403.1"/>
    <property type="molecule type" value="Genomic_DNA"/>
</dbReference>
<accession>A0A7J7KDY9</accession>